<feature type="non-terminal residue" evidence="4">
    <location>
        <position position="1"/>
    </location>
</feature>
<reference evidence="4" key="1">
    <citation type="submission" date="2020-10" db="EMBL/GenBank/DDBJ databases">
        <authorList>
            <person name="Gilroy R."/>
        </authorList>
    </citation>
    <scope>NUCLEOTIDE SEQUENCE</scope>
    <source>
        <strain evidence="4">D5-748</strain>
    </source>
</reference>
<evidence type="ECO:0000313" key="5">
    <source>
        <dbReference type="Proteomes" id="UP000823619"/>
    </source>
</evidence>
<comment type="caution">
    <text evidence="4">The sequence shown here is derived from an EMBL/GenBank/DDBJ whole genome shotgun (WGS) entry which is preliminary data.</text>
</comment>
<dbReference type="SUPFAM" id="SSF56935">
    <property type="entry name" value="Porins"/>
    <property type="match status" value="1"/>
</dbReference>
<dbReference type="EMBL" id="JADIMO010000125">
    <property type="protein sequence ID" value="MBO8445949.1"/>
    <property type="molecule type" value="Genomic_DNA"/>
</dbReference>
<keyword evidence="2" id="KW-0472">Membrane</keyword>
<gene>
    <name evidence="4" type="ORF">IAC23_09730</name>
</gene>
<evidence type="ECO:0000256" key="2">
    <source>
        <dbReference type="ARBA" id="ARBA00023136"/>
    </source>
</evidence>
<organism evidence="4 5">
    <name type="scientific">Candidatus Cryptobacteroides merdavium</name>
    <dbReference type="NCBI Taxonomy" id="2840769"/>
    <lineage>
        <taxon>Bacteria</taxon>
        <taxon>Pseudomonadati</taxon>
        <taxon>Bacteroidota</taxon>
        <taxon>Bacteroidia</taxon>
        <taxon>Bacteroidales</taxon>
        <taxon>Candidatus Cryptobacteroides</taxon>
    </lineage>
</organism>
<evidence type="ECO:0000256" key="1">
    <source>
        <dbReference type="ARBA" id="ARBA00004442"/>
    </source>
</evidence>
<sequence length="488" mass="54739">PELGFGEPADNPINGYSDATRSIGYVFRLKYDYDNKYLAELTGRYDGSYKFAGNVAGKRWAFFPSASVAWRISKENFMSGATFLDDLKIRASVGLLGNDSTVASYAFLSTYALADGNGNSYNTILNGQILQALRTSVVANPNLTWENTLTYNVGVDFTMWRGMLGMEFDAFYNYTYDMLTYMGGDYPPSMGGYYSTWANYSRMESKGVELLLTHRNSFELAGRRFTYGIGFNISYAANRWLRNTDSPNTVNGRKTVGKSVDAFNVWIADGLYRSEEEIDNSAWYGSRPNVGDIKYRDLNGDGRITEDDRTLIGRSNRPQLTYGLNIDFTWMGFDFNAQFTGGALFDVSLTGTYYNGYDDNTVWTQAFKENANSPLYLVENAYSVLNPNGEFPRLSLGNQGHGGDNGLASTFWLRNGRYLRLKSAQLGYSLPRKWMKHIKVENLRIFVEGSNLFTIDGLPDGIDPESPGVNNGYYPQQRTVMGGISLTF</sequence>
<dbReference type="Gene3D" id="2.40.170.20">
    <property type="entry name" value="TonB-dependent receptor, beta-barrel domain"/>
    <property type="match status" value="1"/>
</dbReference>
<dbReference type="InterPro" id="IPR036942">
    <property type="entry name" value="Beta-barrel_TonB_sf"/>
</dbReference>
<dbReference type="NCBIfam" id="TIGR04056">
    <property type="entry name" value="OMP_RagA_SusC"/>
    <property type="match status" value="1"/>
</dbReference>
<dbReference type="AlphaFoldDB" id="A0A9D9HCK9"/>
<keyword evidence="3" id="KW-0998">Cell outer membrane</keyword>
<accession>A0A9D9HCK9</accession>
<reference evidence="4" key="2">
    <citation type="journal article" date="2021" name="PeerJ">
        <title>Extensive microbial diversity within the chicken gut microbiome revealed by metagenomics and culture.</title>
        <authorList>
            <person name="Gilroy R."/>
            <person name="Ravi A."/>
            <person name="Getino M."/>
            <person name="Pursley I."/>
            <person name="Horton D.L."/>
            <person name="Alikhan N.F."/>
            <person name="Baker D."/>
            <person name="Gharbi K."/>
            <person name="Hall N."/>
            <person name="Watson M."/>
            <person name="Adriaenssens E.M."/>
            <person name="Foster-Nyarko E."/>
            <person name="Jarju S."/>
            <person name="Secka A."/>
            <person name="Antonio M."/>
            <person name="Oren A."/>
            <person name="Chaudhuri R.R."/>
            <person name="La Ragione R."/>
            <person name="Hildebrand F."/>
            <person name="Pallen M.J."/>
        </authorList>
    </citation>
    <scope>NUCLEOTIDE SEQUENCE</scope>
    <source>
        <strain evidence="4">D5-748</strain>
    </source>
</reference>
<evidence type="ECO:0000313" key="4">
    <source>
        <dbReference type="EMBL" id="MBO8445949.1"/>
    </source>
</evidence>
<name>A0A9D9HCK9_9BACT</name>
<dbReference type="GO" id="GO:0009279">
    <property type="term" value="C:cell outer membrane"/>
    <property type="evidence" value="ECO:0007669"/>
    <property type="project" value="UniProtKB-SubCell"/>
</dbReference>
<evidence type="ECO:0000256" key="3">
    <source>
        <dbReference type="ARBA" id="ARBA00023237"/>
    </source>
</evidence>
<dbReference type="Proteomes" id="UP000823619">
    <property type="component" value="Unassembled WGS sequence"/>
</dbReference>
<protein>
    <submittedName>
        <fullName evidence="4">SusC/RagA family TonB-linked outer membrane protein</fullName>
    </submittedName>
</protein>
<comment type="subcellular location">
    <subcellularLocation>
        <location evidence="1">Cell outer membrane</location>
    </subcellularLocation>
</comment>
<proteinExistence type="predicted"/>
<dbReference type="InterPro" id="IPR023996">
    <property type="entry name" value="TonB-dep_OMP_SusC/RagA"/>
</dbReference>